<evidence type="ECO:0000313" key="6">
    <source>
        <dbReference type="EMBL" id="OGF14634.1"/>
    </source>
</evidence>
<evidence type="ECO:0000313" key="7">
    <source>
        <dbReference type="Proteomes" id="UP000177691"/>
    </source>
</evidence>
<dbReference type="InterPro" id="IPR015424">
    <property type="entry name" value="PyrdxlP-dep_Trfase"/>
</dbReference>
<sequence length="361" mass="41204">MIKFIDFVREYSYLRKEISRALTMMFKGGWYVLGPEVKKFEDEFSRYCGAKYCVGVNSGTDALYLSLLSAGVGQGDEVIVPVNTAIPTAIAVLMSGAIPVLVDCDNSFLIDIEQIPKVITKKTKAIIAVHLYGQACNLRALRALAKKRHLLLIEDCAQANGAYWEEKIVGAWGDFGCFSFYPTKNIGAYGDGGAIVTNNQNYYKKLLQLRFYGQKNRTESVRFGINSRLDELQATILRVKLKYLDRWNKRRQQIAELYRKSINNLNITLPSTASNSRHVYHLFVIRSKQRDKLRKFLQKNGVETLVHYPKPLNKQAAFKRYAHGFFPRAEKYAKELLSLPLYPFLTDAEVKKISAIINRFI</sequence>
<keyword evidence="1 4" id="KW-0663">Pyridoxal phosphate</keyword>
<evidence type="ECO:0000256" key="2">
    <source>
        <dbReference type="ARBA" id="ARBA00037999"/>
    </source>
</evidence>
<feature type="modified residue" description="N6-(pyridoxal phosphate)lysine" evidence="4">
    <location>
        <position position="184"/>
    </location>
</feature>
<dbReference type="AlphaFoldDB" id="A0A1F5RJR5"/>
<evidence type="ECO:0000256" key="4">
    <source>
        <dbReference type="PIRSR" id="PIRSR000390-2"/>
    </source>
</evidence>
<reference evidence="6 7" key="1">
    <citation type="journal article" date="2016" name="Nat. Commun.">
        <title>Thousands of microbial genomes shed light on interconnected biogeochemical processes in an aquifer system.</title>
        <authorList>
            <person name="Anantharaman K."/>
            <person name="Brown C.T."/>
            <person name="Hug L.A."/>
            <person name="Sharon I."/>
            <person name="Castelle C.J."/>
            <person name="Probst A.J."/>
            <person name="Thomas B.C."/>
            <person name="Singh A."/>
            <person name="Wilkins M.J."/>
            <person name="Karaoz U."/>
            <person name="Brodie E.L."/>
            <person name="Williams K.H."/>
            <person name="Hubbard S.S."/>
            <person name="Banfield J.F."/>
        </authorList>
    </citation>
    <scope>NUCLEOTIDE SEQUENCE [LARGE SCALE GENOMIC DNA]</scope>
</reference>
<gene>
    <name evidence="6" type="ORF">A3D54_01685</name>
</gene>
<feature type="active site" description="Proton acceptor" evidence="3">
    <location>
        <position position="184"/>
    </location>
</feature>
<organism evidence="6 7">
    <name type="scientific">Candidatus Falkowbacteria bacterium RIFCSPHIGHO2_02_FULL_45_15</name>
    <dbReference type="NCBI Taxonomy" id="1797987"/>
    <lineage>
        <taxon>Bacteria</taxon>
        <taxon>Candidatus Falkowiibacteriota</taxon>
    </lineage>
</organism>
<dbReference type="Gene3D" id="3.40.640.10">
    <property type="entry name" value="Type I PLP-dependent aspartate aminotransferase-like (Major domain)"/>
    <property type="match status" value="1"/>
</dbReference>
<dbReference type="GO" id="GO:0008483">
    <property type="term" value="F:transaminase activity"/>
    <property type="evidence" value="ECO:0007669"/>
    <property type="project" value="TreeGrafter"/>
</dbReference>
<dbReference type="InterPro" id="IPR000653">
    <property type="entry name" value="DegT/StrS_aminotransferase"/>
</dbReference>
<evidence type="ECO:0008006" key="8">
    <source>
        <dbReference type="Google" id="ProtNLM"/>
    </source>
</evidence>
<dbReference type="EMBL" id="MFFU01000062">
    <property type="protein sequence ID" value="OGF14634.1"/>
    <property type="molecule type" value="Genomic_DNA"/>
</dbReference>
<name>A0A1F5RJR5_9BACT</name>
<proteinExistence type="inferred from homology"/>
<dbReference type="GO" id="GO:0000271">
    <property type="term" value="P:polysaccharide biosynthetic process"/>
    <property type="evidence" value="ECO:0007669"/>
    <property type="project" value="TreeGrafter"/>
</dbReference>
<evidence type="ECO:0000256" key="3">
    <source>
        <dbReference type="PIRSR" id="PIRSR000390-1"/>
    </source>
</evidence>
<protein>
    <recommendedName>
        <fullName evidence="8">Erythromycin biosynthesis sensory transduction protein eryC1</fullName>
    </recommendedName>
</protein>
<dbReference type="PIRSF" id="PIRSF000390">
    <property type="entry name" value="PLP_StrS"/>
    <property type="match status" value="1"/>
</dbReference>
<dbReference type="Proteomes" id="UP000177691">
    <property type="component" value="Unassembled WGS sequence"/>
</dbReference>
<dbReference type="PANTHER" id="PTHR30244">
    <property type="entry name" value="TRANSAMINASE"/>
    <property type="match status" value="1"/>
</dbReference>
<dbReference type="PANTHER" id="PTHR30244:SF36">
    <property type="entry name" value="3-OXO-GLUCOSE-6-PHOSPHATE:GLUTAMATE AMINOTRANSFERASE"/>
    <property type="match status" value="1"/>
</dbReference>
<accession>A0A1F5RJR5</accession>
<dbReference type="Pfam" id="PF01041">
    <property type="entry name" value="DegT_DnrJ_EryC1"/>
    <property type="match status" value="1"/>
</dbReference>
<dbReference type="GO" id="GO:0030170">
    <property type="term" value="F:pyridoxal phosphate binding"/>
    <property type="evidence" value="ECO:0007669"/>
    <property type="project" value="TreeGrafter"/>
</dbReference>
<evidence type="ECO:0000256" key="5">
    <source>
        <dbReference type="RuleBase" id="RU004508"/>
    </source>
</evidence>
<evidence type="ECO:0000256" key="1">
    <source>
        <dbReference type="ARBA" id="ARBA00022898"/>
    </source>
</evidence>
<dbReference type="InterPro" id="IPR015422">
    <property type="entry name" value="PyrdxlP-dep_Trfase_small"/>
</dbReference>
<dbReference type="CDD" id="cd00616">
    <property type="entry name" value="AHBA_syn"/>
    <property type="match status" value="1"/>
</dbReference>
<comment type="similarity">
    <text evidence="2 5">Belongs to the DegT/DnrJ/EryC1 family.</text>
</comment>
<dbReference type="SUPFAM" id="SSF53383">
    <property type="entry name" value="PLP-dependent transferases"/>
    <property type="match status" value="1"/>
</dbReference>
<comment type="caution">
    <text evidence="6">The sequence shown here is derived from an EMBL/GenBank/DDBJ whole genome shotgun (WGS) entry which is preliminary data.</text>
</comment>
<dbReference type="Gene3D" id="3.90.1150.10">
    <property type="entry name" value="Aspartate Aminotransferase, domain 1"/>
    <property type="match status" value="1"/>
</dbReference>
<dbReference type="InterPro" id="IPR015421">
    <property type="entry name" value="PyrdxlP-dep_Trfase_major"/>
</dbReference>